<reference evidence="2" key="1">
    <citation type="journal article" date="2015" name="Nature">
        <title>Complex archaea that bridge the gap between prokaryotes and eukaryotes.</title>
        <authorList>
            <person name="Spang A."/>
            <person name="Saw J.H."/>
            <person name="Jorgensen S.L."/>
            <person name="Zaremba-Niedzwiedzka K."/>
            <person name="Martijn J."/>
            <person name="Lind A.E."/>
            <person name="van Eijk R."/>
            <person name="Schleper C."/>
            <person name="Guy L."/>
            <person name="Ettema T.J."/>
        </authorList>
    </citation>
    <scope>NUCLEOTIDE SEQUENCE</scope>
</reference>
<organism evidence="2">
    <name type="scientific">marine sediment metagenome</name>
    <dbReference type="NCBI Taxonomy" id="412755"/>
    <lineage>
        <taxon>unclassified sequences</taxon>
        <taxon>metagenomes</taxon>
        <taxon>ecological metagenomes</taxon>
    </lineage>
</organism>
<accession>A0A0F9UPZ0</accession>
<feature type="transmembrane region" description="Helical" evidence="1">
    <location>
        <begin position="7"/>
        <end position="25"/>
    </location>
</feature>
<evidence type="ECO:0000256" key="1">
    <source>
        <dbReference type="SAM" id="Phobius"/>
    </source>
</evidence>
<proteinExistence type="predicted"/>
<name>A0A0F9UPZ0_9ZZZZ</name>
<protein>
    <submittedName>
        <fullName evidence="2">Uncharacterized protein</fullName>
    </submittedName>
</protein>
<keyword evidence="1" id="KW-0472">Membrane</keyword>
<gene>
    <name evidence="2" type="ORF">LCGC14_0579750</name>
</gene>
<comment type="caution">
    <text evidence="2">The sequence shown here is derived from an EMBL/GenBank/DDBJ whole genome shotgun (WGS) entry which is preliminary data.</text>
</comment>
<keyword evidence="1" id="KW-1133">Transmembrane helix</keyword>
<evidence type="ECO:0000313" key="2">
    <source>
        <dbReference type="EMBL" id="KKN55673.1"/>
    </source>
</evidence>
<keyword evidence="1" id="KW-0812">Transmembrane</keyword>
<dbReference type="EMBL" id="LAZR01000875">
    <property type="protein sequence ID" value="KKN55673.1"/>
    <property type="molecule type" value="Genomic_DNA"/>
</dbReference>
<sequence length="74" mass="8932">MTIRTKIIIIVFLFICLILASVFFLRSIPNEANVNRFIDNRVDKILWRYEDLIIKDGYFYDKNGIKYKVIRDEN</sequence>
<dbReference type="AlphaFoldDB" id="A0A0F9UPZ0"/>